<evidence type="ECO:0000256" key="3">
    <source>
        <dbReference type="ARBA" id="ARBA00023014"/>
    </source>
</evidence>
<dbReference type="EMBL" id="CP087994">
    <property type="protein sequence ID" value="UYO63956.1"/>
    <property type="molecule type" value="Genomic_DNA"/>
</dbReference>
<dbReference type="PANTHER" id="PTHR30548">
    <property type="entry name" value="2-HYDROXYGLUTARYL-COA DEHYDRATASE, D-COMPONENT-RELATED"/>
    <property type="match status" value="1"/>
</dbReference>
<comment type="cofactor">
    <cofactor evidence="1">
        <name>[4Fe-4S] cluster</name>
        <dbReference type="ChEBI" id="CHEBI:49883"/>
    </cofactor>
</comment>
<reference evidence="4" key="1">
    <citation type="submission" date="2021-11" db="EMBL/GenBank/DDBJ databases">
        <title>Isoprene-degrading acetogen.</title>
        <authorList>
            <person name="Yang Y."/>
            <person name="Jin H."/>
            <person name="Yan J."/>
        </authorList>
    </citation>
    <scope>NUCLEOTIDE SEQUENCE</scope>
    <source>
        <strain evidence="4">Berkeley</strain>
    </source>
</reference>
<dbReference type="Pfam" id="PF06050">
    <property type="entry name" value="HGD-D"/>
    <property type="match status" value="1"/>
</dbReference>
<keyword evidence="3" id="KW-0408">Iron</keyword>
<evidence type="ECO:0000313" key="4">
    <source>
        <dbReference type="EMBL" id="UYO63956.1"/>
    </source>
</evidence>
<dbReference type="PANTHER" id="PTHR30548:SF1">
    <property type="entry name" value="DEHYDRATASE SUBUNIT MJ0007-RELATED"/>
    <property type="match status" value="1"/>
</dbReference>
<keyword evidence="3" id="KW-0479">Metal-binding</keyword>
<dbReference type="Proteomes" id="UP001163550">
    <property type="component" value="Chromosome"/>
</dbReference>
<gene>
    <name evidence="4" type="ORF">LNN31_05935</name>
</gene>
<evidence type="ECO:0000256" key="1">
    <source>
        <dbReference type="ARBA" id="ARBA00001966"/>
    </source>
</evidence>
<sequence>MDSMEKLNKHLRERAVDLYRMKKSGTKIVGYAAGGFAPLEMIYAAGAIPVCLGMGGDPEPVTEAMSYTPLFLCTYCRSQIAYHKLGEVPYYQLPDLLVVPIVDANNKLIADSFNYYTDVNVFRFGVPHDKRPLDADYYKYGLNLLKKELEALTGNEITDEKLAKEIVLENERRSLLKEISMLRIGADPVISSKDYVALHHASFYADRTIYLELLKEIRDELKIKRAAMVEKKYSGPRVMVVASTLAHGDMRVQEIVEGTNAQIVYEEAAEGMVPYLNNVDETIDPLDAIVDCYFVQRIRNPWDRPWGNRFEELLEKAKEFDCQVIVWYQTLYRDGADLQSWTFGRKFKEAGLNFVKIETNYNAAEKGPMRTRIETAIEMVAQDYAAI</sequence>
<dbReference type="Gene3D" id="3.40.50.11890">
    <property type="match status" value="1"/>
</dbReference>
<protein>
    <submittedName>
        <fullName evidence="4">2-hydroxyacyl-CoA dehydratase family protein</fullName>
    </submittedName>
</protein>
<evidence type="ECO:0000313" key="5">
    <source>
        <dbReference type="Proteomes" id="UP001163550"/>
    </source>
</evidence>
<keyword evidence="5" id="KW-1185">Reference proteome</keyword>
<proteinExistence type="inferred from homology"/>
<comment type="similarity">
    <text evidence="2">Belongs to the FldB/FldC dehydratase alpha/beta subunit family.</text>
</comment>
<dbReference type="Gene3D" id="1.20.1270.370">
    <property type="match status" value="1"/>
</dbReference>
<name>A0ABY6HKD2_9FIRM</name>
<dbReference type="Gene3D" id="3.40.50.11900">
    <property type="match status" value="1"/>
</dbReference>
<evidence type="ECO:0000256" key="2">
    <source>
        <dbReference type="ARBA" id="ARBA00005806"/>
    </source>
</evidence>
<keyword evidence="3" id="KW-0411">Iron-sulfur</keyword>
<organism evidence="4 5">
    <name type="scientific">Acetobacterium wieringae</name>
    <dbReference type="NCBI Taxonomy" id="52694"/>
    <lineage>
        <taxon>Bacteria</taxon>
        <taxon>Bacillati</taxon>
        <taxon>Bacillota</taxon>
        <taxon>Clostridia</taxon>
        <taxon>Eubacteriales</taxon>
        <taxon>Eubacteriaceae</taxon>
        <taxon>Acetobacterium</taxon>
    </lineage>
</organism>
<dbReference type="RefSeq" id="WP_263993045.1">
    <property type="nucleotide sequence ID" value="NZ_CP087994.1"/>
</dbReference>
<dbReference type="InterPro" id="IPR010327">
    <property type="entry name" value="FldB/FldC_alpha/beta"/>
</dbReference>
<accession>A0ABY6HKD2</accession>